<evidence type="ECO:0000313" key="2">
    <source>
        <dbReference type="EMBL" id="SDD34034.1"/>
    </source>
</evidence>
<keyword evidence="4" id="KW-1185">Reference proteome</keyword>
<name>A0A1I0IA76_9EURY</name>
<dbReference type="RefSeq" id="WP_092934362.1">
    <property type="nucleotide sequence ID" value="NZ_FMZP01000019.1"/>
</dbReference>
<dbReference type="Proteomes" id="UP000199320">
    <property type="component" value="Unassembled WGS sequence"/>
</dbReference>
<sequence length="117" mass="12805">MIRSATGHDGGTPTQRKATLFCWECDHTSTIDGDWQLRPRGKSLAYVCPECETTLAKRPRPNEIAPPRALSGPFVAWQRTLRASATVWRASITASLSNLTALTEFAAAGSQPYSEIQ</sequence>
<proteinExistence type="predicted"/>
<evidence type="ECO:0000259" key="1">
    <source>
        <dbReference type="Pfam" id="PF26408"/>
    </source>
</evidence>
<dbReference type="OrthoDB" id="209680at2157"/>
<dbReference type="InterPro" id="IPR058419">
    <property type="entry name" value="DUF8106"/>
</dbReference>
<dbReference type="STRING" id="392421.SAMN04488694_11827"/>
<dbReference type="AlphaFoldDB" id="A0A1I0IA76"/>
<protein>
    <recommendedName>
        <fullName evidence="1">DUF8106 domain-containing protein</fullName>
    </recommendedName>
</protein>
<dbReference type="Proteomes" id="UP000324021">
    <property type="component" value="Unassembled WGS sequence"/>
</dbReference>
<evidence type="ECO:0000313" key="5">
    <source>
        <dbReference type="Proteomes" id="UP000324021"/>
    </source>
</evidence>
<dbReference type="Pfam" id="PF26408">
    <property type="entry name" value="DUF8106"/>
    <property type="match status" value="1"/>
</dbReference>
<reference evidence="4 5" key="2">
    <citation type="submission" date="2016-10" db="EMBL/GenBank/DDBJ databases">
        <authorList>
            <person name="Varghese N."/>
            <person name="Submissions S."/>
        </authorList>
    </citation>
    <scope>NUCLEOTIDE SEQUENCE [LARGE SCALE GENOMIC DNA]</scope>
    <source>
        <strain evidence="2 5">CDM_1</strain>
        <strain evidence="4">CDM_6</strain>
    </source>
</reference>
<feature type="domain" description="DUF8106" evidence="1">
    <location>
        <begin position="16"/>
        <end position="58"/>
    </location>
</feature>
<gene>
    <name evidence="3" type="ORF">SAMN04488694_11827</name>
    <name evidence="2" type="ORF">SAMN05192552_101928</name>
</gene>
<reference evidence="3" key="1">
    <citation type="submission" date="2016-10" db="EMBL/GenBank/DDBJ databases">
        <authorList>
            <person name="de Groot N.N."/>
        </authorList>
    </citation>
    <scope>NUCLEOTIDE SEQUENCE [LARGE SCALE GENOMIC DNA]</scope>
    <source>
        <strain evidence="3">CDM_6</strain>
    </source>
</reference>
<dbReference type="EMBL" id="FOIC01000018">
    <property type="protein sequence ID" value="SET93597.1"/>
    <property type="molecule type" value="Genomic_DNA"/>
</dbReference>
<dbReference type="EMBL" id="FMZP01000019">
    <property type="protein sequence ID" value="SDD34034.1"/>
    <property type="molecule type" value="Genomic_DNA"/>
</dbReference>
<evidence type="ECO:0000313" key="3">
    <source>
        <dbReference type="EMBL" id="SET93597.1"/>
    </source>
</evidence>
<evidence type="ECO:0000313" key="4">
    <source>
        <dbReference type="Proteomes" id="UP000199320"/>
    </source>
</evidence>
<organism evidence="3 4">
    <name type="scientific">Natrinema hispanicum</name>
    <dbReference type="NCBI Taxonomy" id="392421"/>
    <lineage>
        <taxon>Archaea</taxon>
        <taxon>Methanobacteriati</taxon>
        <taxon>Methanobacteriota</taxon>
        <taxon>Stenosarchaea group</taxon>
        <taxon>Halobacteria</taxon>
        <taxon>Halobacteriales</taxon>
        <taxon>Natrialbaceae</taxon>
        <taxon>Natrinema</taxon>
    </lineage>
</organism>
<accession>A0A1I0IA76</accession>